<name>A0A5M8RK42_9BACI</name>
<sequence>MKGHTPKEIFQRRKSMIGSFSVHPLPSYNVLYFLILDHAEVGRDIRSVARGEGLGFGVVNQPYQVLYIVYDHYFLEGEAT</sequence>
<dbReference type="EMBL" id="QSND01000006">
    <property type="protein sequence ID" value="KAA6447234.1"/>
    <property type="molecule type" value="Genomic_DNA"/>
</dbReference>
<proteinExistence type="predicted"/>
<evidence type="ECO:0000313" key="2">
    <source>
        <dbReference type="Proteomes" id="UP000324326"/>
    </source>
</evidence>
<comment type="caution">
    <text evidence="1">The sequence shown here is derived from an EMBL/GenBank/DDBJ whole genome shotgun (WGS) entry which is preliminary data.</text>
</comment>
<reference evidence="1 2" key="1">
    <citation type="submission" date="2018-08" db="EMBL/GenBank/DDBJ databases">
        <title>Bacillus phenotypic plasticity.</title>
        <authorList>
            <person name="Hurtado E."/>
        </authorList>
    </citation>
    <scope>NUCLEOTIDE SEQUENCE [LARGE SCALE GENOMIC DNA]</scope>
    <source>
        <strain evidence="1 2">427</strain>
    </source>
</reference>
<accession>A0A5M8RK42</accession>
<gene>
    <name evidence="1" type="ORF">DX927_22060</name>
</gene>
<dbReference type="Proteomes" id="UP000324326">
    <property type="component" value="Unassembled WGS sequence"/>
</dbReference>
<evidence type="ECO:0000313" key="1">
    <source>
        <dbReference type="EMBL" id="KAA6447234.1"/>
    </source>
</evidence>
<protein>
    <submittedName>
        <fullName evidence="1">Uncharacterized protein</fullName>
    </submittedName>
</protein>
<organism evidence="1 2">
    <name type="scientific">Bacillus swezeyi</name>
    <dbReference type="NCBI Taxonomy" id="1925020"/>
    <lineage>
        <taxon>Bacteria</taxon>
        <taxon>Bacillati</taxon>
        <taxon>Bacillota</taxon>
        <taxon>Bacilli</taxon>
        <taxon>Bacillales</taxon>
        <taxon>Bacillaceae</taxon>
        <taxon>Bacillus</taxon>
    </lineage>
</organism>
<dbReference type="AlphaFoldDB" id="A0A5M8RK42"/>